<sequence length="226" mass="26359">MKVTSFFKNCTQSTSKKNPEFPNWMPPTLREYWEVFFDRKNTSYFFSWVRDLQKVEVNNIDIPVLETFSLNPEAQIVYSELQNQIGAIIHVGDWMRIDQNRIDQFAKVTEDMQWIHTDPKRAKKESPYKSTVAHGFLTLSLLPRLTDSSGSDTFRFPTARMIVNVGLNQVRFPYPVKSGNNIRAKSKLLNVVPIKKSLRVEREIQIEIEGIRRPACILISVIQLYF</sequence>
<organism evidence="2 3">
    <name type="scientific">Candidatus Photodesmus katoptron Akat1</name>
    <dbReference type="NCBI Taxonomy" id="1236703"/>
    <lineage>
        <taxon>Bacteria</taxon>
        <taxon>Pseudomonadati</taxon>
        <taxon>Pseudomonadota</taxon>
        <taxon>Gammaproteobacteria</taxon>
        <taxon>Vibrionales</taxon>
        <taxon>Vibrionaceae</taxon>
        <taxon>Candidatus Photodesmus</taxon>
    </lineage>
</organism>
<dbReference type="AlphaFoldDB" id="S3DKB8"/>
<dbReference type="InterPro" id="IPR029069">
    <property type="entry name" value="HotDog_dom_sf"/>
</dbReference>
<name>S3DKB8_9GAMM</name>
<reference evidence="2 3" key="1">
    <citation type="journal article" date="2014" name="Environ. Microbiol.">
        <title>Genomic signatures of obligate host dependence in the luminous bacterial symbiont of a vertebrate.</title>
        <authorList>
            <person name="Hendry T.A."/>
            <person name="de Wet J.R."/>
            <person name="Dunlap P.V."/>
        </authorList>
    </citation>
    <scope>NUCLEOTIDE SEQUENCE [LARGE SCALE GENOMIC DNA]</scope>
    <source>
        <strain evidence="2 3">Akat1</strain>
    </source>
</reference>
<dbReference type="Gene3D" id="3.10.129.10">
    <property type="entry name" value="Hotdog Thioesterase"/>
    <property type="match status" value="1"/>
</dbReference>
<keyword evidence="3" id="KW-1185">Reference proteome</keyword>
<protein>
    <submittedName>
        <fullName evidence="2">MaoC like protein</fullName>
    </submittedName>
</protein>
<dbReference type="InterPro" id="IPR039375">
    <property type="entry name" value="NodN-like"/>
</dbReference>
<gene>
    <name evidence="2" type="ORF">O1U_0038</name>
</gene>
<feature type="domain" description="MaoC-like" evidence="1">
    <location>
        <begin position="82"/>
        <end position="202"/>
    </location>
</feature>
<dbReference type="CDD" id="cd03450">
    <property type="entry name" value="NodN"/>
    <property type="match status" value="1"/>
</dbReference>
<dbReference type="STRING" id="28176.CF66_2408"/>
<dbReference type="InterPro" id="IPR002539">
    <property type="entry name" value="MaoC-like_dom"/>
</dbReference>
<dbReference type="RefSeq" id="WP_016503382.1">
    <property type="nucleotide sequence ID" value="NZ_AMSD01000001.1"/>
</dbReference>
<dbReference type="SUPFAM" id="SSF54637">
    <property type="entry name" value="Thioesterase/thiol ester dehydrase-isomerase"/>
    <property type="match status" value="1"/>
</dbReference>
<accession>S3DKB8</accession>
<evidence type="ECO:0000313" key="3">
    <source>
        <dbReference type="Proteomes" id="UP000053688"/>
    </source>
</evidence>
<dbReference type="Proteomes" id="UP000053688">
    <property type="component" value="Unassembled WGS sequence"/>
</dbReference>
<comment type="caution">
    <text evidence="2">The sequence shown here is derived from an EMBL/GenBank/DDBJ whole genome shotgun (WGS) entry which is preliminary data.</text>
</comment>
<dbReference type="PATRIC" id="fig|1236703.3.peg.20"/>
<dbReference type="Pfam" id="PF01575">
    <property type="entry name" value="MaoC_dehydratas"/>
    <property type="match status" value="1"/>
</dbReference>
<proteinExistence type="predicted"/>
<dbReference type="PANTHER" id="PTHR42993">
    <property type="entry name" value="MAOC-LIKE DEHYDRATASE DOMAIN-CONTAINING PROTEIN"/>
    <property type="match status" value="1"/>
</dbReference>
<dbReference type="EMBL" id="AMSD01000001">
    <property type="protein sequence ID" value="EPE37584.1"/>
    <property type="molecule type" value="Genomic_DNA"/>
</dbReference>
<dbReference type="eggNOG" id="COG2030">
    <property type="taxonomic scope" value="Bacteria"/>
</dbReference>
<evidence type="ECO:0000313" key="2">
    <source>
        <dbReference type="EMBL" id="EPE37584.1"/>
    </source>
</evidence>
<evidence type="ECO:0000259" key="1">
    <source>
        <dbReference type="Pfam" id="PF01575"/>
    </source>
</evidence>
<dbReference type="PANTHER" id="PTHR42993:SF1">
    <property type="entry name" value="MAOC-LIKE DEHYDRATASE DOMAIN-CONTAINING PROTEIN"/>
    <property type="match status" value="1"/>
</dbReference>